<organism evidence="1 2">
    <name type="scientific">Cucurbita argyrosperma subsp. sororia</name>
    <dbReference type="NCBI Taxonomy" id="37648"/>
    <lineage>
        <taxon>Eukaryota</taxon>
        <taxon>Viridiplantae</taxon>
        <taxon>Streptophyta</taxon>
        <taxon>Embryophyta</taxon>
        <taxon>Tracheophyta</taxon>
        <taxon>Spermatophyta</taxon>
        <taxon>Magnoliopsida</taxon>
        <taxon>eudicotyledons</taxon>
        <taxon>Gunneridae</taxon>
        <taxon>Pentapetalae</taxon>
        <taxon>rosids</taxon>
        <taxon>fabids</taxon>
        <taxon>Cucurbitales</taxon>
        <taxon>Cucurbitaceae</taxon>
        <taxon>Cucurbiteae</taxon>
        <taxon>Cucurbita</taxon>
    </lineage>
</organism>
<dbReference type="AlphaFoldDB" id="A0AAV6M2C0"/>
<evidence type="ECO:0000313" key="1">
    <source>
        <dbReference type="EMBL" id="KAG6573748.1"/>
    </source>
</evidence>
<evidence type="ECO:0000313" key="2">
    <source>
        <dbReference type="Proteomes" id="UP000685013"/>
    </source>
</evidence>
<protein>
    <submittedName>
        <fullName evidence="1">Uncharacterized protein</fullName>
    </submittedName>
</protein>
<name>A0AAV6M2C0_9ROSI</name>
<keyword evidence="2" id="KW-1185">Reference proteome</keyword>
<gene>
    <name evidence="1" type="ORF">SDJN03_27635</name>
</gene>
<dbReference type="Proteomes" id="UP000685013">
    <property type="component" value="Chromosome 18"/>
</dbReference>
<proteinExistence type="predicted"/>
<feature type="non-terminal residue" evidence="1">
    <location>
        <position position="1"/>
    </location>
</feature>
<comment type="caution">
    <text evidence="1">The sequence shown here is derived from an EMBL/GenBank/DDBJ whole genome shotgun (WGS) entry which is preliminary data.</text>
</comment>
<accession>A0AAV6M2C0</accession>
<sequence>MVGFGLVGPHRRTAVVKFNFLSISVDHKPLPVSPLSLVGVLSDRYECEIYLVGYLAVTFGEHIFIRAILQLGAELITTKTTRKAL</sequence>
<dbReference type="EMBL" id="JAGKQH010000018">
    <property type="protein sequence ID" value="KAG6573748.1"/>
    <property type="molecule type" value="Genomic_DNA"/>
</dbReference>
<reference evidence="1 2" key="1">
    <citation type="journal article" date="2021" name="Hortic Res">
        <title>The domestication of Cucurbita argyrosperma as revealed by the genome of its wild relative.</title>
        <authorList>
            <person name="Barrera-Redondo J."/>
            <person name="Sanchez-de la Vega G."/>
            <person name="Aguirre-Liguori J.A."/>
            <person name="Castellanos-Morales G."/>
            <person name="Gutierrez-Guerrero Y.T."/>
            <person name="Aguirre-Dugua X."/>
            <person name="Aguirre-Planter E."/>
            <person name="Tenaillon M.I."/>
            <person name="Lira-Saade R."/>
            <person name="Eguiarte L.E."/>
        </authorList>
    </citation>
    <scope>NUCLEOTIDE SEQUENCE [LARGE SCALE GENOMIC DNA]</scope>
    <source>
        <strain evidence="1">JBR-2021</strain>
    </source>
</reference>